<name>A0A1X6PK74_PORUM</name>
<sequence>MLPPPFSRPPLVCLALEWDLGGRGGGVSMPMAPKVDGNKRVRLLHELLLSLLGANTSSLPLDVVELVASLFRILHELEVRVPSLKTHFHVSGVSKTTGQSFFVIIRDDALDKSGSAKRVVRSVYTYLHGEASMLTTASAWEQSRDDDAGAPTRALLPGVAADGTADASAAATAGAAGLPVATTGVVGAAAVSAAAEARNLAGGADGDDPERPPGPPRFGPELDALNYDPEGDAAAATVVAGGTLPPPSHPVVGSKDAPPAPRLPLSGAWQLVMAPPYGKPKLHHPTPAAKLYVEALFDASKGFAGVLRSTMSKVRLKVLVRHGLASNANIMLGLHWWPKAFPSEVLATLGVASIGPTDADNKIYKPQTADADGPKEGQQPAPAKTDAAEEVEPPASANADAATQGEPPASVNTDTPKESEQPAVADAQMTKRGSVVSKCTYEVFPVLMEKRHLPTNERARDALDTESVVVHLSQIGVARQPGVSLVATALTLLFDKEPCVKGVMDAKLAEYSKWVDLGDTLEEEHGLKRVTVEDLTSQRLDPPRLPCAPPSPPPPPLPDDGASVDDAEAVVRARVAARQAAAAASQDAADADKVSKTQAAAERRARKRSGTGGSANPSKRARQDGPTSALVMPSIEPADDVVCLPVLVEASMLADHTYETLATNWCQPVVRTVASQVEVEAVSEDDWHEVVRDQGGVECVLGADIVQSTRKRMMEMAEVMRAGNEVDPDKECPIVATAVLDDPVGLVRLSMVSLTAMGDLHLASARLDKFRVAATWMEAVAGLSNSRMPDFMGGTRRTTEATIVDSIAVEVHGAAGKATRLGGICNIKGCHWVAYLLHRLDVQDAHAVRLWCAFRGPIDGRGQGGQEGQGPGWHRAGGGAGRSTRFGFE</sequence>
<feature type="compositionally biased region" description="Pro residues" evidence="1">
    <location>
        <begin position="543"/>
        <end position="558"/>
    </location>
</feature>
<organism evidence="2 3">
    <name type="scientific">Porphyra umbilicalis</name>
    <name type="common">Purple laver</name>
    <name type="synonym">Red alga</name>
    <dbReference type="NCBI Taxonomy" id="2786"/>
    <lineage>
        <taxon>Eukaryota</taxon>
        <taxon>Rhodophyta</taxon>
        <taxon>Bangiophyceae</taxon>
        <taxon>Bangiales</taxon>
        <taxon>Bangiaceae</taxon>
        <taxon>Porphyra</taxon>
    </lineage>
</organism>
<accession>A0A1X6PK74</accession>
<gene>
    <name evidence="2" type="ORF">BU14_0023s0061</name>
</gene>
<protein>
    <submittedName>
        <fullName evidence="2">Uncharacterized protein</fullName>
    </submittedName>
</protein>
<evidence type="ECO:0000313" key="3">
    <source>
        <dbReference type="Proteomes" id="UP000218209"/>
    </source>
</evidence>
<evidence type="ECO:0000256" key="1">
    <source>
        <dbReference type="SAM" id="MobiDB-lite"/>
    </source>
</evidence>
<proteinExistence type="predicted"/>
<dbReference type="Proteomes" id="UP000218209">
    <property type="component" value="Unassembled WGS sequence"/>
</dbReference>
<feature type="region of interest" description="Disordered" evidence="1">
    <location>
        <begin position="357"/>
        <end position="431"/>
    </location>
</feature>
<reference evidence="2 3" key="1">
    <citation type="submission" date="2017-03" db="EMBL/GenBank/DDBJ databases">
        <title>WGS assembly of Porphyra umbilicalis.</title>
        <authorList>
            <person name="Brawley S.H."/>
            <person name="Blouin N.A."/>
            <person name="Ficko-Blean E."/>
            <person name="Wheeler G.L."/>
            <person name="Lohr M."/>
            <person name="Goodson H.V."/>
            <person name="Jenkins J.W."/>
            <person name="Blaby-Haas C.E."/>
            <person name="Helliwell K.E."/>
            <person name="Chan C."/>
            <person name="Marriage T."/>
            <person name="Bhattacharya D."/>
            <person name="Klein A.S."/>
            <person name="Badis Y."/>
            <person name="Brodie J."/>
            <person name="Cao Y."/>
            <person name="Collen J."/>
            <person name="Dittami S.M."/>
            <person name="Gachon C.M."/>
            <person name="Green B.R."/>
            <person name="Karpowicz S."/>
            <person name="Kim J.W."/>
            <person name="Kudahl U."/>
            <person name="Lin S."/>
            <person name="Michel G."/>
            <person name="Mittag M."/>
            <person name="Olson B.J."/>
            <person name="Pangilinan J."/>
            <person name="Peng Y."/>
            <person name="Qiu H."/>
            <person name="Shu S."/>
            <person name="Singer J.T."/>
            <person name="Smith A.G."/>
            <person name="Sprecher B.N."/>
            <person name="Wagner V."/>
            <person name="Wang W."/>
            <person name="Wang Z.-Y."/>
            <person name="Yan J."/>
            <person name="Yarish C."/>
            <person name="Zoeuner-Riek S."/>
            <person name="Zhuang Y."/>
            <person name="Zou Y."/>
            <person name="Lindquist E.A."/>
            <person name="Grimwood J."/>
            <person name="Barry K."/>
            <person name="Rokhsar D.S."/>
            <person name="Schmutz J."/>
            <person name="Stiller J.W."/>
            <person name="Grossman A.R."/>
            <person name="Prochnik S.E."/>
        </authorList>
    </citation>
    <scope>NUCLEOTIDE SEQUENCE [LARGE SCALE GENOMIC DNA]</scope>
    <source>
        <strain evidence="2">4086291</strain>
    </source>
</reference>
<keyword evidence="3" id="KW-1185">Reference proteome</keyword>
<feature type="region of interest" description="Disordered" evidence="1">
    <location>
        <begin position="529"/>
        <end position="563"/>
    </location>
</feature>
<feature type="region of interest" description="Disordered" evidence="1">
    <location>
        <begin position="861"/>
        <end position="889"/>
    </location>
</feature>
<feature type="compositionally biased region" description="Gly residues" evidence="1">
    <location>
        <begin position="861"/>
        <end position="881"/>
    </location>
</feature>
<dbReference type="AlphaFoldDB" id="A0A1X6PK74"/>
<dbReference type="EMBL" id="KV918764">
    <property type="protein sequence ID" value="OSX81257.1"/>
    <property type="molecule type" value="Genomic_DNA"/>
</dbReference>
<evidence type="ECO:0000313" key="2">
    <source>
        <dbReference type="EMBL" id="OSX81257.1"/>
    </source>
</evidence>
<feature type="region of interest" description="Disordered" evidence="1">
    <location>
        <begin position="200"/>
        <end position="226"/>
    </location>
</feature>
<feature type="region of interest" description="Disordered" evidence="1">
    <location>
        <begin position="583"/>
        <end position="631"/>
    </location>
</feature>